<reference evidence="1" key="2">
    <citation type="submission" date="2023-05" db="EMBL/GenBank/DDBJ databases">
        <authorList>
            <consortium name="Lawrence Berkeley National Laboratory"/>
            <person name="Steindorff A."/>
            <person name="Hensen N."/>
            <person name="Bonometti L."/>
            <person name="Westerberg I."/>
            <person name="Brannstrom I.O."/>
            <person name="Guillou S."/>
            <person name="Cros-Aarteil S."/>
            <person name="Calhoun S."/>
            <person name="Haridas S."/>
            <person name="Kuo A."/>
            <person name="Mondo S."/>
            <person name="Pangilinan J."/>
            <person name="Riley R."/>
            <person name="Labutti K."/>
            <person name="Andreopoulos B."/>
            <person name="Lipzen A."/>
            <person name="Chen C."/>
            <person name="Yanf M."/>
            <person name="Daum C."/>
            <person name="Ng V."/>
            <person name="Clum A."/>
            <person name="Ohm R."/>
            <person name="Martin F."/>
            <person name="Silar P."/>
            <person name="Natvig D."/>
            <person name="Lalanne C."/>
            <person name="Gautier V."/>
            <person name="Ament-Velasquez S.L."/>
            <person name="Kruys A."/>
            <person name="Hutchinson M.I."/>
            <person name="Powell A.J."/>
            <person name="Barry K."/>
            <person name="Miller A.N."/>
            <person name="Grigoriev I.V."/>
            <person name="Debuchy R."/>
            <person name="Gladieux P."/>
            <person name="Thoren M.H."/>
            <person name="Johannesson H."/>
        </authorList>
    </citation>
    <scope>NUCLEOTIDE SEQUENCE</scope>
    <source>
        <strain evidence="1">CBS 508.74</strain>
    </source>
</reference>
<comment type="caution">
    <text evidence="1">The sequence shown here is derived from an EMBL/GenBank/DDBJ whole genome shotgun (WGS) entry which is preliminary data.</text>
</comment>
<proteinExistence type="predicted"/>
<organism evidence="1 2">
    <name type="scientific">Canariomyces notabilis</name>
    <dbReference type="NCBI Taxonomy" id="2074819"/>
    <lineage>
        <taxon>Eukaryota</taxon>
        <taxon>Fungi</taxon>
        <taxon>Dikarya</taxon>
        <taxon>Ascomycota</taxon>
        <taxon>Pezizomycotina</taxon>
        <taxon>Sordariomycetes</taxon>
        <taxon>Sordariomycetidae</taxon>
        <taxon>Sordariales</taxon>
        <taxon>Chaetomiaceae</taxon>
        <taxon>Canariomyces</taxon>
    </lineage>
</organism>
<dbReference type="EMBL" id="MU853332">
    <property type="protein sequence ID" value="KAK4117080.1"/>
    <property type="molecule type" value="Genomic_DNA"/>
</dbReference>
<dbReference type="Proteomes" id="UP001302812">
    <property type="component" value="Unassembled WGS sequence"/>
</dbReference>
<accession>A0AAN6YWW9</accession>
<evidence type="ECO:0000313" key="2">
    <source>
        <dbReference type="Proteomes" id="UP001302812"/>
    </source>
</evidence>
<keyword evidence="2" id="KW-1185">Reference proteome</keyword>
<dbReference type="AlphaFoldDB" id="A0AAN6YWW9"/>
<dbReference type="RefSeq" id="XP_064674650.1">
    <property type="nucleotide sequence ID" value="XM_064819418.1"/>
</dbReference>
<sequence>MKVLIAPRILRGKFSGPVCTLERQGCLRIPSPIAPRLQPYGSCISATRRRYVRK</sequence>
<gene>
    <name evidence="1" type="ORF">N656DRAFT_9754</name>
</gene>
<evidence type="ECO:0000313" key="1">
    <source>
        <dbReference type="EMBL" id="KAK4117080.1"/>
    </source>
</evidence>
<protein>
    <submittedName>
        <fullName evidence="1">Uncharacterized protein</fullName>
    </submittedName>
</protein>
<reference evidence="1" key="1">
    <citation type="journal article" date="2023" name="Mol. Phylogenet. Evol.">
        <title>Genome-scale phylogeny and comparative genomics of the fungal order Sordariales.</title>
        <authorList>
            <person name="Hensen N."/>
            <person name="Bonometti L."/>
            <person name="Westerberg I."/>
            <person name="Brannstrom I.O."/>
            <person name="Guillou S."/>
            <person name="Cros-Aarteil S."/>
            <person name="Calhoun S."/>
            <person name="Haridas S."/>
            <person name="Kuo A."/>
            <person name="Mondo S."/>
            <person name="Pangilinan J."/>
            <person name="Riley R."/>
            <person name="LaButti K."/>
            <person name="Andreopoulos B."/>
            <person name="Lipzen A."/>
            <person name="Chen C."/>
            <person name="Yan M."/>
            <person name="Daum C."/>
            <person name="Ng V."/>
            <person name="Clum A."/>
            <person name="Steindorff A."/>
            <person name="Ohm R.A."/>
            <person name="Martin F."/>
            <person name="Silar P."/>
            <person name="Natvig D.O."/>
            <person name="Lalanne C."/>
            <person name="Gautier V."/>
            <person name="Ament-Velasquez S.L."/>
            <person name="Kruys A."/>
            <person name="Hutchinson M.I."/>
            <person name="Powell A.J."/>
            <person name="Barry K."/>
            <person name="Miller A.N."/>
            <person name="Grigoriev I.V."/>
            <person name="Debuchy R."/>
            <person name="Gladieux P."/>
            <person name="Hiltunen Thoren M."/>
            <person name="Johannesson H."/>
        </authorList>
    </citation>
    <scope>NUCLEOTIDE SEQUENCE</scope>
    <source>
        <strain evidence="1">CBS 508.74</strain>
    </source>
</reference>
<dbReference type="GeneID" id="89943544"/>
<name>A0AAN6YWW9_9PEZI</name>